<dbReference type="Proteomes" id="UP000029833">
    <property type="component" value="Unassembled WGS sequence"/>
</dbReference>
<dbReference type="InterPro" id="IPR037401">
    <property type="entry name" value="SnoaL-like"/>
</dbReference>
<gene>
    <name evidence="2" type="ORF">Q760_17675</name>
</gene>
<dbReference type="Gene3D" id="3.10.450.50">
    <property type="match status" value="1"/>
</dbReference>
<proteinExistence type="predicted"/>
<name>A0A0A0BC05_9CELL</name>
<evidence type="ECO:0000313" key="2">
    <source>
        <dbReference type="EMBL" id="KGM03632.1"/>
    </source>
</evidence>
<dbReference type="EMBL" id="AXNT01000009">
    <property type="protein sequence ID" value="KGM03632.1"/>
    <property type="molecule type" value="Genomic_DNA"/>
</dbReference>
<dbReference type="OrthoDB" id="333383at2"/>
<feature type="domain" description="SnoaL-like" evidence="1">
    <location>
        <begin position="11"/>
        <end position="108"/>
    </location>
</feature>
<dbReference type="AlphaFoldDB" id="A0A0A0BC05"/>
<keyword evidence="3" id="KW-1185">Reference proteome</keyword>
<evidence type="ECO:0000259" key="1">
    <source>
        <dbReference type="Pfam" id="PF12680"/>
    </source>
</evidence>
<dbReference type="InterPro" id="IPR032710">
    <property type="entry name" value="NTF2-like_dom_sf"/>
</dbReference>
<accession>A0A0A0BC05</accession>
<comment type="caution">
    <text evidence="2">The sequence shown here is derived from an EMBL/GenBank/DDBJ whole genome shotgun (WGS) entry which is preliminary data.</text>
</comment>
<dbReference type="RefSeq" id="WP_034624923.1">
    <property type="nucleotide sequence ID" value="NZ_AXNT01000009.1"/>
</dbReference>
<organism evidence="2 3">
    <name type="scientific">Cellulomonas cellasea DSM 20118</name>
    <dbReference type="NCBI Taxonomy" id="1408250"/>
    <lineage>
        <taxon>Bacteria</taxon>
        <taxon>Bacillati</taxon>
        <taxon>Actinomycetota</taxon>
        <taxon>Actinomycetes</taxon>
        <taxon>Micrococcales</taxon>
        <taxon>Cellulomonadaceae</taxon>
        <taxon>Cellulomonas</taxon>
    </lineage>
</organism>
<dbReference type="Pfam" id="PF12680">
    <property type="entry name" value="SnoaL_2"/>
    <property type="match status" value="1"/>
</dbReference>
<evidence type="ECO:0000313" key="3">
    <source>
        <dbReference type="Proteomes" id="UP000029833"/>
    </source>
</evidence>
<dbReference type="SUPFAM" id="SSF54427">
    <property type="entry name" value="NTF2-like"/>
    <property type="match status" value="1"/>
</dbReference>
<sequence length="117" mass="12820">MDTTWAADLARRWERDWNSRDLDALLAHVADDVVFTSPVAARVVPGSDGVVRGKDALRAYWARGLELLPGLRFEVVQVFAGVATVVIAYRNQDGGLVSEVLELEDGLVVRGHGTYLV</sequence>
<protein>
    <recommendedName>
        <fullName evidence="1">SnoaL-like domain-containing protein</fullName>
    </recommendedName>
</protein>
<reference evidence="2 3" key="1">
    <citation type="submission" date="2013-10" db="EMBL/GenBank/DDBJ databases">
        <authorList>
            <person name="Wang G."/>
            <person name="Zhuang W."/>
        </authorList>
    </citation>
    <scope>NUCLEOTIDE SEQUENCE [LARGE SCALE GENOMIC DNA]</scope>
    <source>
        <strain evidence="2 3">DSM 20118</strain>
    </source>
</reference>